<protein>
    <recommendedName>
        <fullName evidence="2">UPF0251 protein EDD78_101221</fullName>
    </recommendedName>
</protein>
<dbReference type="InterPro" id="IPR036388">
    <property type="entry name" value="WH-like_DNA-bd_sf"/>
</dbReference>
<accession>A0A9X8ULA3</accession>
<gene>
    <name evidence="3" type="ORF">EDD78_101221</name>
</gene>
<sequence length="132" mass="15047">MPRPPKCRRVCALPRTSRFLPDGGDGEALLPVVLLVDEYEAIRLIDLEGLSQEECAQQMEVARSTVSAIYDSARKKIAQSIVGGRRLTIEGGNYRLCSEEERPHRHRRHCRRMGRTVPCCAEREEQEKKESL</sequence>
<dbReference type="SUPFAM" id="SSF88659">
    <property type="entry name" value="Sigma3 and sigma4 domains of RNA polymerase sigma factors"/>
    <property type="match status" value="1"/>
</dbReference>
<evidence type="ECO:0000313" key="3">
    <source>
        <dbReference type="EMBL" id="TCL45239.1"/>
    </source>
</evidence>
<dbReference type="InterPro" id="IPR002852">
    <property type="entry name" value="UPF0251"/>
</dbReference>
<comment type="caution">
    <text evidence="3">The sequence shown here is derived from an EMBL/GenBank/DDBJ whole genome shotgun (WGS) entry which is preliminary data.</text>
</comment>
<name>A0A9X8ULA3_9FIRM</name>
<dbReference type="PANTHER" id="PTHR37478:SF2">
    <property type="entry name" value="UPF0251 PROTEIN TK0562"/>
    <property type="match status" value="1"/>
</dbReference>
<dbReference type="Proteomes" id="UP000294682">
    <property type="component" value="Unassembled WGS sequence"/>
</dbReference>
<dbReference type="PANTHER" id="PTHR37478">
    <property type="match status" value="1"/>
</dbReference>
<dbReference type="AlphaFoldDB" id="A0A9X8ULA3"/>
<dbReference type="EMBL" id="SLUK01000001">
    <property type="protein sequence ID" value="TCL45239.1"/>
    <property type="molecule type" value="Genomic_DNA"/>
</dbReference>
<proteinExistence type="inferred from homology"/>
<comment type="similarity">
    <text evidence="1 2">Belongs to the UPF0251 family.</text>
</comment>
<reference evidence="3 4" key="1">
    <citation type="submission" date="2019-03" db="EMBL/GenBank/DDBJ databases">
        <title>Genomic Encyclopedia of Type Strains, Phase IV (KMG-IV): sequencing the most valuable type-strain genomes for metagenomic binning, comparative biology and taxonomic classification.</title>
        <authorList>
            <person name="Goeker M."/>
        </authorList>
    </citation>
    <scope>NUCLEOTIDE SEQUENCE [LARGE SCALE GENOMIC DNA]</scope>
    <source>
        <strain evidence="3 4">DSM 100433</strain>
    </source>
</reference>
<dbReference type="Gene3D" id="1.10.10.10">
    <property type="entry name" value="Winged helix-like DNA-binding domain superfamily/Winged helix DNA-binding domain"/>
    <property type="match status" value="1"/>
</dbReference>
<evidence type="ECO:0000256" key="2">
    <source>
        <dbReference type="HAMAP-Rule" id="MF_00674"/>
    </source>
</evidence>
<dbReference type="InterPro" id="IPR013324">
    <property type="entry name" value="RNA_pol_sigma_r3/r4-like"/>
</dbReference>
<keyword evidence="3" id="KW-0238">DNA-binding</keyword>
<evidence type="ECO:0000256" key="1">
    <source>
        <dbReference type="ARBA" id="ARBA00009350"/>
    </source>
</evidence>
<dbReference type="HAMAP" id="MF_00674">
    <property type="entry name" value="UPF0251"/>
    <property type="match status" value="1"/>
</dbReference>
<dbReference type="GO" id="GO:0003677">
    <property type="term" value="F:DNA binding"/>
    <property type="evidence" value="ECO:0007669"/>
    <property type="project" value="UniProtKB-KW"/>
</dbReference>
<evidence type="ECO:0000313" key="4">
    <source>
        <dbReference type="Proteomes" id="UP000294682"/>
    </source>
</evidence>
<keyword evidence="4" id="KW-1185">Reference proteome</keyword>
<dbReference type="RefSeq" id="WP_132083577.1">
    <property type="nucleotide sequence ID" value="NZ_SLUK01000001.1"/>
</dbReference>
<organism evidence="3 4">
    <name type="scientific">Harryflintia acetispora</name>
    <dbReference type="NCBI Taxonomy" id="1849041"/>
    <lineage>
        <taxon>Bacteria</taxon>
        <taxon>Bacillati</taxon>
        <taxon>Bacillota</taxon>
        <taxon>Clostridia</taxon>
        <taxon>Eubacteriales</taxon>
        <taxon>Oscillospiraceae</taxon>
        <taxon>Harryflintia</taxon>
    </lineage>
</organism>
<dbReference type="Pfam" id="PF02001">
    <property type="entry name" value="DUF134"/>
    <property type="match status" value="1"/>
</dbReference>